<dbReference type="AlphaFoldDB" id="A0A4V2SDD1"/>
<keyword evidence="4" id="KW-1185">Reference proteome</keyword>
<accession>A0A4V2SDD1</accession>
<comment type="caution">
    <text evidence="3">The sequence shown here is derived from an EMBL/GenBank/DDBJ whole genome shotgun (WGS) entry which is preliminary data.</text>
</comment>
<name>A0A4V2SDD1_9FIRM</name>
<dbReference type="InterPro" id="IPR032465">
    <property type="entry name" value="ACMSD"/>
</dbReference>
<gene>
    <name evidence="3" type="ORF">EV212_11554</name>
</gene>
<dbReference type="InterPro" id="IPR006680">
    <property type="entry name" value="Amidohydro-rel"/>
</dbReference>
<reference evidence="3 4" key="1">
    <citation type="submission" date="2019-03" db="EMBL/GenBank/DDBJ databases">
        <title>Genomic Encyclopedia of Type Strains, Phase IV (KMG-IV): sequencing the most valuable type-strain genomes for metagenomic binning, comparative biology and taxonomic classification.</title>
        <authorList>
            <person name="Goeker M."/>
        </authorList>
    </citation>
    <scope>NUCLEOTIDE SEQUENCE [LARGE SCALE GENOMIC DNA]</scope>
    <source>
        <strain evidence="3 4">DSM 28559</strain>
    </source>
</reference>
<dbReference type="Pfam" id="PF04909">
    <property type="entry name" value="Amidohydro_2"/>
    <property type="match status" value="1"/>
</dbReference>
<dbReference type="GO" id="GO:0016787">
    <property type="term" value="F:hydrolase activity"/>
    <property type="evidence" value="ECO:0007669"/>
    <property type="project" value="InterPro"/>
</dbReference>
<feature type="domain" description="Amidohydrolase-related" evidence="2">
    <location>
        <begin position="3"/>
        <end position="280"/>
    </location>
</feature>
<dbReference type="Gene3D" id="3.20.20.140">
    <property type="entry name" value="Metal-dependent hydrolases"/>
    <property type="match status" value="1"/>
</dbReference>
<keyword evidence="1" id="KW-0456">Lyase</keyword>
<sequence length="283" mass="32922">MVIDIHAHPLLLDEINENPEDLQFRRQEFGVFKSGINPVDFELVLLEDAKIDKVVFLPEDYSTEVGRAIVSNDEMARIVARSPEHFIGFAGIDPRREDAETELIRAFDELKLAGLKLNLSRLHMYPDDACLAPLYKICQDKNKPVMFHAGYSWEPNTPAKYSEPIRFEDVAVEYPDLRFCLAHMGWPWWQETIMMLMKYPNVYADTSMVYMDSPRNYYEHLFSVNMNLNWLQNCFQDKVMFGSNNPRFRHVRSLDGIKNLPLREDVMDAVLGGNAMRFLGMED</sequence>
<evidence type="ECO:0000313" key="3">
    <source>
        <dbReference type="EMBL" id="TCO82873.1"/>
    </source>
</evidence>
<protein>
    <recommendedName>
        <fullName evidence="2">Amidohydrolase-related domain-containing protein</fullName>
    </recommendedName>
</protein>
<dbReference type="GO" id="GO:0016831">
    <property type="term" value="F:carboxy-lyase activity"/>
    <property type="evidence" value="ECO:0007669"/>
    <property type="project" value="InterPro"/>
</dbReference>
<dbReference type="SUPFAM" id="SSF51556">
    <property type="entry name" value="Metallo-dependent hydrolases"/>
    <property type="match status" value="1"/>
</dbReference>
<evidence type="ECO:0000256" key="1">
    <source>
        <dbReference type="ARBA" id="ARBA00023239"/>
    </source>
</evidence>
<dbReference type="Proteomes" id="UP000295711">
    <property type="component" value="Unassembled WGS sequence"/>
</dbReference>
<dbReference type="InterPro" id="IPR032466">
    <property type="entry name" value="Metal_Hydrolase"/>
</dbReference>
<dbReference type="OrthoDB" id="9771932at2"/>
<evidence type="ECO:0000259" key="2">
    <source>
        <dbReference type="Pfam" id="PF04909"/>
    </source>
</evidence>
<dbReference type="PANTHER" id="PTHR21240">
    <property type="entry name" value="2-AMINO-3-CARBOXYLMUCONATE-6-SEMIALDEHYDE DECARBOXYLASE"/>
    <property type="match status" value="1"/>
</dbReference>
<dbReference type="RefSeq" id="WP_132093707.1">
    <property type="nucleotide sequence ID" value="NZ_JANKAQ010000006.1"/>
</dbReference>
<evidence type="ECO:0000313" key="4">
    <source>
        <dbReference type="Proteomes" id="UP000295711"/>
    </source>
</evidence>
<dbReference type="EMBL" id="SLXA01000015">
    <property type="protein sequence ID" value="TCO82873.1"/>
    <property type="molecule type" value="Genomic_DNA"/>
</dbReference>
<organism evidence="3 4">
    <name type="scientific">Frisingicoccus caecimuris</name>
    <dbReference type="NCBI Taxonomy" id="1796636"/>
    <lineage>
        <taxon>Bacteria</taxon>
        <taxon>Bacillati</taxon>
        <taxon>Bacillota</taxon>
        <taxon>Clostridia</taxon>
        <taxon>Lachnospirales</taxon>
        <taxon>Lachnospiraceae</taxon>
        <taxon>Frisingicoccus</taxon>
    </lineage>
</organism>
<proteinExistence type="predicted"/>